<name>A0AAV4C6P2_9GAST</name>
<evidence type="ECO:0000313" key="3">
    <source>
        <dbReference type="Proteomes" id="UP000735302"/>
    </source>
</evidence>
<keyword evidence="3" id="KW-1185">Reference proteome</keyword>
<dbReference type="AlphaFoldDB" id="A0AAV4C6P2"/>
<dbReference type="Proteomes" id="UP000735302">
    <property type="component" value="Unassembled WGS sequence"/>
</dbReference>
<sequence length="117" mass="13749">MGSFSRVFPPTSYAEKGATNLNTGMTLERGVMEQRQAHDPHCTQGKTGWPYMFNKRERKYCQEKQSNEKKVYKAVEPQPASEDVLTLPRNYSKHAHSNDYVRRVTWLEEHQRTCFHE</sequence>
<reference evidence="2 3" key="1">
    <citation type="journal article" date="2021" name="Elife">
        <title>Chloroplast acquisition without the gene transfer in kleptoplastic sea slugs, Plakobranchus ocellatus.</title>
        <authorList>
            <person name="Maeda T."/>
            <person name="Takahashi S."/>
            <person name="Yoshida T."/>
            <person name="Shimamura S."/>
            <person name="Takaki Y."/>
            <person name="Nagai Y."/>
            <person name="Toyoda A."/>
            <person name="Suzuki Y."/>
            <person name="Arimoto A."/>
            <person name="Ishii H."/>
            <person name="Satoh N."/>
            <person name="Nishiyama T."/>
            <person name="Hasebe M."/>
            <person name="Maruyama T."/>
            <person name="Minagawa J."/>
            <person name="Obokata J."/>
            <person name="Shigenobu S."/>
        </authorList>
    </citation>
    <scope>NUCLEOTIDE SEQUENCE [LARGE SCALE GENOMIC DNA]</scope>
</reference>
<proteinExistence type="predicted"/>
<evidence type="ECO:0000256" key="1">
    <source>
        <dbReference type="SAM" id="MobiDB-lite"/>
    </source>
</evidence>
<gene>
    <name evidence="2" type="ORF">PoB_005355700</name>
</gene>
<evidence type="ECO:0000313" key="2">
    <source>
        <dbReference type="EMBL" id="GFO27052.1"/>
    </source>
</evidence>
<feature type="region of interest" description="Disordered" evidence="1">
    <location>
        <begin position="1"/>
        <end position="21"/>
    </location>
</feature>
<dbReference type="EMBL" id="BLXT01005881">
    <property type="protein sequence ID" value="GFO27052.1"/>
    <property type="molecule type" value="Genomic_DNA"/>
</dbReference>
<comment type="caution">
    <text evidence="2">The sequence shown here is derived from an EMBL/GenBank/DDBJ whole genome shotgun (WGS) entry which is preliminary data.</text>
</comment>
<organism evidence="2 3">
    <name type="scientific">Plakobranchus ocellatus</name>
    <dbReference type="NCBI Taxonomy" id="259542"/>
    <lineage>
        <taxon>Eukaryota</taxon>
        <taxon>Metazoa</taxon>
        <taxon>Spiralia</taxon>
        <taxon>Lophotrochozoa</taxon>
        <taxon>Mollusca</taxon>
        <taxon>Gastropoda</taxon>
        <taxon>Heterobranchia</taxon>
        <taxon>Euthyneura</taxon>
        <taxon>Panpulmonata</taxon>
        <taxon>Sacoglossa</taxon>
        <taxon>Placobranchoidea</taxon>
        <taxon>Plakobranchidae</taxon>
        <taxon>Plakobranchus</taxon>
    </lineage>
</organism>
<accession>A0AAV4C6P2</accession>
<protein>
    <submittedName>
        <fullName evidence="2">Uncharacterized protein</fullName>
    </submittedName>
</protein>